<dbReference type="Pfam" id="PF02932">
    <property type="entry name" value="Neur_chan_memb"/>
    <property type="match status" value="1"/>
</dbReference>
<dbReference type="InterPro" id="IPR006202">
    <property type="entry name" value="Neur_chan_lig-bd"/>
</dbReference>
<dbReference type="InterPro" id="IPR018000">
    <property type="entry name" value="Neurotransmitter_ion_chnl_CS"/>
</dbReference>
<dbReference type="InterPro" id="IPR038050">
    <property type="entry name" value="Neuro_actylchol_rec"/>
</dbReference>
<dbReference type="GO" id="GO:0005230">
    <property type="term" value="F:extracellular ligand-gated monoatomic ion channel activity"/>
    <property type="evidence" value="ECO:0007669"/>
    <property type="project" value="InterPro"/>
</dbReference>
<organism evidence="8 9">
    <name type="scientific">Cylicocyclus nassatus</name>
    <name type="common">Nematode worm</name>
    <dbReference type="NCBI Taxonomy" id="53992"/>
    <lineage>
        <taxon>Eukaryota</taxon>
        <taxon>Metazoa</taxon>
        <taxon>Ecdysozoa</taxon>
        <taxon>Nematoda</taxon>
        <taxon>Chromadorea</taxon>
        <taxon>Rhabditida</taxon>
        <taxon>Rhabditina</taxon>
        <taxon>Rhabditomorpha</taxon>
        <taxon>Strongyloidea</taxon>
        <taxon>Strongylidae</taxon>
        <taxon>Cylicocyclus</taxon>
    </lineage>
</organism>
<proteinExistence type="inferred from homology"/>
<feature type="transmembrane region" description="Helical" evidence="5">
    <location>
        <begin position="451"/>
        <end position="471"/>
    </location>
</feature>
<keyword evidence="5" id="KW-0407">Ion channel</keyword>
<evidence type="ECO:0000256" key="3">
    <source>
        <dbReference type="ARBA" id="ARBA00022989"/>
    </source>
</evidence>
<evidence type="ECO:0000256" key="5">
    <source>
        <dbReference type="RuleBase" id="RU000687"/>
    </source>
</evidence>
<dbReference type="InterPro" id="IPR006201">
    <property type="entry name" value="Neur_channel"/>
</dbReference>
<keyword evidence="3 5" id="KW-1133">Transmembrane helix</keyword>
<feature type="transmembrane region" description="Helical" evidence="5">
    <location>
        <begin position="247"/>
        <end position="270"/>
    </location>
</feature>
<keyword evidence="9" id="KW-1185">Reference proteome</keyword>
<protein>
    <submittedName>
        <fullName evidence="8">Uncharacterized protein</fullName>
    </submittedName>
</protein>
<dbReference type="SUPFAM" id="SSF63712">
    <property type="entry name" value="Nicotinic receptor ligand binding domain-like"/>
    <property type="match status" value="1"/>
</dbReference>
<dbReference type="PROSITE" id="PS00236">
    <property type="entry name" value="NEUROTR_ION_CHANNEL"/>
    <property type="match status" value="1"/>
</dbReference>
<evidence type="ECO:0000256" key="1">
    <source>
        <dbReference type="ARBA" id="ARBA00004141"/>
    </source>
</evidence>
<dbReference type="GO" id="GO:0004888">
    <property type="term" value="F:transmembrane signaling receptor activity"/>
    <property type="evidence" value="ECO:0007669"/>
    <property type="project" value="InterPro"/>
</dbReference>
<comment type="similarity">
    <text evidence="5">Belongs to the ligand-gated ion channel (TC 1.A.9) family.</text>
</comment>
<dbReference type="FunFam" id="2.70.170.10:FF:000055">
    <property type="entry name" value="Proton-gated ion channel subunit pbo-6"/>
    <property type="match status" value="1"/>
</dbReference>
<sequence length="472" mass="53402">MLFSLLLINVCAAADSGSTAPSVELTSVDYSALTTTDNAGLVVGSSKKLTEYLLSQHNPNAPPDGILDLHYEMELVHILGIDELKQTMTVLVYVDEKWTDPTLSWDPQKFGGLSKTWVPLSQIWLPDIIIFNMLQREDLLSSVRAPALIYSNGTVEASHPAVYTVSCEINIKRFPLDDQRCALEIASWTYGKDKIRLHAHTEHSLEHYTDNEEWRLLKVSVVEDEYEHEGINVSELRYDVSVKRRPLFYMVTLTFPSYVMCAISVVGLFARFSTTGEREERFTLGVTAILTMAVLSLVVSEKVPHSSTHVPLLVAYFLFNMISVSVAAMTTGLVMKVHRMGRHGREPEEWVLRLFCLRPVSFRNGIYTVNTGETLLHSSSYLKGLNSELRKCESQPLSERIPVLESYIKKLANTCENIQDEIDDIDVDDPVALRRRREANGFVRISQRLDVIFMSFFLTLVTIPVIVLFYLS</sequence>
<dbReference type="InterPro" id="IPR006029">
    <property type="entry name" value="Neurotrans-gated_channel_TM"/>
</dbReference>
<dbReference type="Pfam" id="PF02931">
    <property type="entry name" value="Neur_chan_LBD"/>
    <property type="match status" value="1"/>
</dbReference>
<dbReference type="Proteomes" id="UP001176961">
    <property type="component" value="Unassembled WGS sequence"/>
</dbReference>
<name>A0AA36DM26_CYLNA</name>
<reference evidence="8" key="1">
    <citation type="submission" date="2023-07" db="EMBL/GenBank/DDBJ databases">
        <authorList>
            <consortium name="CYATHOMIX"/>
        </authorList>
    </citation>
    <scope>NUCLEOTIDE SEQUENCE</scope>
    <source>
        <strain evidence="8">N/A</strain>
    </source>
</reference>
<dbReference type="Gene3D" id="2.70.170.10">
    <property type="entry name" value="Neurotransmitter-gated ion-channel ligand-binding domain"/>
    <property type="match status" value="1"/>
</dbReference>
<dbReference type="InterPro" id="IPR036719">
    <property type="entry name" value="Neuro-gated_channel_TM_sf"/>
</dbReference>
<feature type="transmembrane region" description="Helical" evidence="5">
    <location>
        <begin position="312"/>
        <end position="335"/>
    </location>
</feature>
<feature type="domain" description="Neurotransmitter-gated ion-channel ligand-binding" evidence="6">
    <location>
        <begin position="47"/>
        <end position="246"/>
    </location>
</feature>
<evidence type="ECO:0000259" key="6">
    <source>
        <dbReference type="Pfam" id="PF02931"/>
    </source>
</evidence>
<dbReference type="PRINTS" id="PR00252">
    <property type="entry name" value="NRIONCHANNEL"/>
</dbReference>
<keyword evidence="5" id="KW-0406">Ion transport</keyword>
<evidence type="ECO:0000256" key="4">
    <source>
        <dbReference type="ARBA" id="ARBA00023136"/>
    </source>
</evidence>
<dbReference type="PANTHER" id="PTHR18945">
    <property type="entry name" value="NEUROTRANSMITTER GATED ION CHANNEL"/>
    <property type="match status" value="1"/>
</dbReference>
<evidence type="ECO:0000256" key="2">
    <source>
        <dbReference type="ARBA" id="ARBA00022692"/>
    </source>
</evidence>
<feature type="domain" description="Neurotransmitter-gated ion-channel transmembrane" evidence="7">
    <location>
        <begin position="280"/>
        <end position="355"/>
    </location>
</feature>
<evidence type="ECO:0000313" key="8">
    <source>
        <dbReference type="EMBL" id="CAJ0589726.1"/>
    </source>
</evidence>
<dbReference type="AlphaFoldDB" id="A0AA36DM26"/>
<keyword evidence="5" id="KW-0813">Transport</keyword>
<dbReference type="CDD" id="cd18989">
    <property type="entry name" value="LGIC_ECD_cation"/>
    <property type="match status" value="1"/>
</dbReference>
<comment type="subcellular location">
    <subcellularLocation>
        <location evidence="1">Membrane</location>
        <topology evidence="1">Multi-pass membrane protein</topology>
    </subcellularLocation>
</comment>
<gene>
    <name evidence="8" type="ORF">CYNAS_LOCUS1709</name>
</gene>
<dbReference type="InterPro" id="IPR036734">
    <property type="entry name" value="Neur_chan_lig-bd_sf"/>
</dbReference>
<keyword evidence="2 5" id="KW-0812">Transmembrane</keyword>
<feature type="transmembrane region" description="Helical" evidence="5">
    <location>
        <begin position="282"/>
        <end position="300"/>
    </location>
</feature>
<evidence type="ECO:0000313" key="9">
    <source>
        <dbReference type="Proteomes" id="UP001176961"/>
    </source>
</evidence>
<evidence type="ECO:0000259" key="7">
    <source>
        <dbReference type="Pfam" id="PF02932"/>
    </source>
</evidence>
<comment type="caution">
    <text evidence="8">The sequence shown here is derived from an EMBL/GenBank/DDBJ whole genome shotgun (WGS) entry which is preliminary data.</text>
</comment>
<dbReference type="EMBL" id="CATQJL010000001">
    <property type="protein sequence ID" value="CAJ0589726.1"/>
    <property type="molecule type" value="Genomic_DNA"/>
</dbReference>
<accession>A0AA36DM26</accession>
<dbReference type="GO" id="GO:0016020">
    <property type="term" value="C:membrane"/>
    <property type="evidence" value="ECO:0007669"/>
    <property type="project" value="UniProtKB-SubCell"/>
</dbReference>
<keyword evidence="4 5" id="KW-0472">Membrane</keyword>
<dbReference type="SUPFAM" id="SSF90112">
    <property type="entry name" value="Neurotransmitter-gated ion-channel transmembrane pore"/>
    <property type="match status" value="1"/>
</dbReference>
<dbReference type="CDD" id="cd19051">
    <property type="entry name" value="LGIC_TM_cation"/>
    <property type="match status" value="1"/>
</dbReference>
<dbReference type="Gene3D" id="1.20.58.390">
    <property type="entry name" value="Neurotransmitter-gated ion-channel transmembrane domain"/>
    <property type="match status" value="1"/>
</dbReference>